<keyword evidence="7" id="KW-0175">Coiled coil</keyword>
<dbReference type="GO" id="GO:0031201">
    <property type="term" value="C:SNARE complex"/>
    <property type="evidence" value="ECO:0007669"/>
    <property type="project" value="TreeGrafter"/>
</dbReference>
<comment type="similarity">
    <text evidence="2">Belongs to the syntaxin family.</text>
</comment>
<sequence>MSSAHHFASKLAVETGHAFCFGFLTSLPRYAVLYRKRTPGAVLARSVRVGGSFARYSMYHRASRSLLDAAVGPMRPLPSTVIPAFVTSMVLARQYGLGYAIKNSIAGVVTSLLTDEYHRYLGVDSAADPRPYEDRFFDTIVGKMNTIADTLGEKRSYSQVLVSERDLGLLARESSELLGMIEIEGTADEVAHFRGIKEIISLRMASLALKIQQKKQSFITYTANLEPERPVVFTQNTLPVFEEENRRLVERFRSETSELTVARRRLLEIEALQDLISLHLCEQNERIDTIALSAKSAKQNINKSNTYFMKNRHTGRLMRRVLFIFLLCISFVLLTTYFFNR</sequence>
<dbReference type="PANTHER" id="PTHR15959">
    <property type="entry name" value="SYNTAXIN-18"/>
    <property type="match status" value="1"/>
</dbReference>
<dbReference type="PANTHER" id="PTHR15959:SF0">
    <property type="entry name" value="SYNTAXIN-18"/>
    <property type="match status" value="1"/>
</dbReference>
<keyword evidence="4 9" id="KW-0812">Transmembrane</keyword>
<evidence type="ECO:0000256" key="7">
    <source>
        <dbReference type="ARBA" id="ARBA00023054"/>
    </source>
</evidence>
<keyword evidence="6 9" id="KW-1133">Transmembrane helix</keyword>
<name>A0AAW2H881_9NEOP</name>
<evidence type="ECO:0000256" key="3">
    <source>
        <dbReference type="ARBA" id="ARBA00022448"/>
    </source>
</evidence>
<evidence type="ECO:0000313" key="10">
    <source>
        <dbReference type="EMBL" id="KAL0265872.1"/>
    </source>
</evidence>
<dbReference type="GO" id="GO:0015031">
    <property type="term" value="P:protein transport"/>
    <property type="evidence" value="ECO:0007669"/>
    <property type="project" value="UniProtKB-KW"/>
</dbReference>
<evidence type="ECO:0000256" key="4">
    <source>
        <dbReference type="ARBA" id="ARBA00022692"/>
    </source>
</evidence>
<evidence type="ECO:0000256" key="2">
    <source>
        <dbReference type="ARBA" id="ARBA00009063"/>
    </source>
</evidence>
<accession>A0AAW2H881</accession>
<evidence type="ECO:0008006" key="11">
    <source>
        <dbReference type="Google" id="ProtNLM"/>
    </source>
</evidence>
<protein>
    <recommendedName>
        <fullName evidence="11">t-SNARE coiled-coil homology domain-containing protein</fullName>
    </recommendedName>
</protein>
<proteinExistence type="inferred from homology"/>
<evidence type="ECO:0000256" key="9">
    <source>
        <dbReference type="SAM" id="Phobius"/>
    </source>
</evidence>
<comment type="subcellular location">
    <subcellularLocation>
        <location evidence="1">Membrane</location>
        <topology evidence="1">Single-pass type IV membrane protein</topology>
    </subcellularLocation>
</comment>
<organism evidence="10">
    <name type="scientific">Menopon gallinae</name>
    <name type="common">poultry shaft louse</name>
    <dbReference type="NCBI Taxonomy" id="328185"/>
    <lineage>
        <taxon>Eukaryota</taxon>
        <taxon>Metazoa</taxon>
        <taxon>Ecdysozoa</taxon>
        <taxon>Arthropoda</taxon>
        <taxon>Hexapoda</taxon>
        <taxon>Insecta</taxon>
        <taxon>Pterygota</taxon>
        <taxon>Neoptera</taxon>
        <taxon>Paraneoptera</taxon>
        <taxon>Psocodea</taxon>
        <taxon>Troctomorpha</taxon>
        <taxon>Phthiraptera</taxon>
        <taxon>Amblycera</taxon>
        <taxon>Menoponidae</taxon>
        <taxon>Menopon</taxon>
    </lineage>
</organism>
<keyword evidence="8 9" id="KW-0472">Membrane</keyword>
<keyword evidence="5" id="KW-0653">Protein transport</keyword>
<evidence type="ECO:0000256" key="8">
    <source>
        <dbReference type="ARBA" id="ARBA00023136"/>
    </source>
</evidence>
<dbReference type="EMBL" id="JARGDH010000006">
    <property type="protein sequence ID" value="KAL0265872.1"/>
    <property type="molecule type" value="Genomic_DNA"/>
</dbReference>
<evidence type="ECO:0000256" key="1">
    <source>
        <dbReference type="ARBA" id="ARBA00004211"/>
    </source>
</evidence>
<evidence type="ECO:0000256" key="5">
    <source>
        <dbReference type="ARBA" id="ARBA00022927"/>
    </source>
</evidence>
<gene>
    <name evidence="10" type="ORF">PYX00_011589</name>
</gene>
<reference evidence="10" key="1">
    <citation type="journal article" date="2024" name="Gigascience">
        <title>Chromosome-level genome of the poultry shaft louse Menopon gallinae provides insight into the host-switching and adaptive evolution of parasitic lice.</title>
        <authorList>
            <person name="Xu Y."/>
            <person name="Ma L."/>
            <person name="Liu S."/>
            <person name="Liang Y."/>
            <person name="Liu Q."/>
            <person name="He Z."/>
            <person name="Tian L."/>
            <person name="Duan Y."/>
            <person name="Cai W."/>
            <person name="Li H."/>
            <person name="Song F."/>
        </authorList>
    </citation>
    <scope>NUCLEOTIDE SEQUENCE</scope>
    <source>
        <strain evidence="10">Cailab_2023a</strain>
    </source>
</reference>
<comment type="caution">
    <text evidence="10">The sequence shown here is derived from an EMBL/GenBank/DDBJ whole genome shotgun (WGS) entry which is preliminary data.</text>
</comment>
<feature type="transmembrane region" description="Helical" evidence="9">
    <location>
        <begin position="321"/>
        <end position="339"/>
    </location>
</feature>
<keyword evidence="3" id="KW-0813">Transport</keyword>
<dbReference type="GO" id="GO:0005783">
    <property type="term" value="C:endoplasmic reticulum"/>
    <property type="evidence" value="ECO:0007669"/>
    <property type="project" value="TreeGrafter"/>
</dbReference>
<dbReference type="AlphaFoldDB" id="A0AAW2H881"/>
<dbReference type="GO" id="GO:0006890">
    <property type="term" value="P:retrograde vesicle-mediated transport, Golgi to endoplasmic reticulum"/>
    <property type="evidence" value="ECO:0007669"/>
    <property type="project" value="TreeGrafter"/>
</dbReference>
<evidence type="ECO:0000256" key="6">
    <source>
        <dbReference type="ARBA" id="ARBA00022989"/>
    </source>
</evidence>